<dbReference type="RefSeq" id="WP_091627186.1">
    <property type="nucleotide sequence ID" value="NZ_FNZN01000012.1"/>
</dbReference>
<accession>A0A1H7WMQ0</accession>
<dbReference type="EMBL" id="FNZN01000012">
    <property type="protein sequence ID" value="SEM22268.1"/>
    <property type="molecule type" value="Genomic_DNA"/>
</dbReference>
<sequence length="147" mass="16956">MYKNFIFFILILLTQLDACKSTVSSSLQNSNEMGMQNILNENYSGFEEEKYFLIRNQEDLNTFYGKINRTRKPGLVPPVVDFTQNMLLVWCGDSKTSNFVDLEINESGDSLIVHKLESKTKKQNNLIVSPFSIYKLRLSSKSLKIQQ</sequence>
<evidence type="ECO:0000313" key="1">
    <source>
        <dbReference type="EMBL" id="SEM22268.1"/>
    </source>
</evidence>
<evidence type="ECO:0000313" key="2">
    <source>
        <dbReference type="Proteomes" id="UP000198990"/>
    </source>
</evidence>
<dbReference type="OrthoDB" id="1442131at2"/>
<dbReference type="Proteomes" id="UP000198990">
    <property type="component" value="Unassembled WGS sequence"/>
</dbReference>
<organism evidence="1 2">
    <name type="scientific">Maribacter orientalis</name>
    <dbReference type="NCBI Taxonomy" id="228957"/>
    <lineage>
        <taxon>Bacteria</taxon>
        <taxon>Pseudomonadati</taxon>
        <taxon>Bacteroidota</taxon>
        <taxon>Flavobacteriia</taxon>
        <taxon>Flavobacteriales</taxon>
        <taxon>Flavobacteriaceae</taxon>
        <taxon>Maribacter</taxon>
    </lineage>
</organism>
<dbReference type="STRING" id="228957.SAMN04488008_11214"/>
<dbReference type="AlphaFoldDB" id="A0A1H7WMQ0"/>
<keyword evidence="2" id="KW-1185">Reference proteome</keyword>
<gene>
    <name evidence="1" type="ORF">SAMN04488008_11214</name>
</gene>
<reference evidence="2" key="1">
    <citation type="submission" date="2016-10" db="EMBL/GenBank/DDBJ databases">
        <authorList>
            <person name="Varghese N."/>
            <person name="Submissions S."/>
        </authorList>
    </citation>
    <scope>NUCLEOTIDE SEQUENCE [LARGE SCALE GENOMIC DNA]</scope>
    <source>
        <strain evidence="2">DSM 16471</strain>
    </source>
</reference>
<protein>
    <submittedName>
        <fullName evidence="1">Uncharacterized protein</fullName>
    </submittedName>
</protein>
<proteinExistence type="predicted"/>
<name>A0A1H7WMQ0_9FLAO</name>